<evidence type="ECO:0000313" key="6">
    <source>
        <dbReference type="Proteomes" id="UP000812270"/>
    </source>
</evidence>
<feature type="transmembrane region" description="Helical" evidence="3">
    <location>
        <begin position="6"/>
        <end position="24"/>
    </location>
</feature>
<dbReference type="InterPro" id="IPR000184">
    <property type="entry name" value="Bac_surfAg_D15"/>
</dbReference>
<feature type="transmembrane region" description="Helical" evidence="3">
    <location>
        <begin position="36"/>
        <end position="56"/>
    </location>
</feature>
<dbReference type="Proteomes" id="UP000812270">
    <property type="component" value="Unassembled WGS sequence"/>
</dbReference>
<comment type="subcellular location">
    <subcellularLocation>
        <location evidence="1">Membrane</location>
    </subcellularLocation>
</comment>
<keyword evidence="3" id="KW-1133">Transmembrane helix</keyword>
<dbReference type="RefSeq" id="WP_217793902.1">
    <property type="nucleotide sequence ID" value="NZ_JAHSPG010000015.1"/>
</dbReference>
<evidence type="ECO:0000313" key="5">
    <source>
        <dbReference type="EMBL" id="MBV4359647.1"/>
    </source>
</evidence>
<sequence length="450" mass="50079">MNIYAFPLLAFVLPWVVIPVLKPASINMIFTLGKNVLIANCLLFFLIGSPSVSYALEGADTCAPRDLSDVARSLFNMKPKKEKNSAIFVAPVFNSSPTTGFVFGITGQGAFQVPGSKISAFQANIQYTTKAQVLIFLRNNIYINKSKIFLSGDWRYFKYSEPTYGLGTNAPEGSIVNKINFNGQTMPTDSLAQPMTFNYFKLHQTASWSVGNGFYVGPGIHLDTYDHIHDLSLDTVSTVKKYTSHYTYSLKHGFNPTHYTMMGVSLNLMYDTRDNMVNTEKGMFANLNFRTNPTWLGSDKSSSVLWAEFRAFKKIVPNKNQHVLGVWLIGNFVTGGDVPYLALPAIGYDQRSRSGRGYTNGRFRGEQLVDMEAEYRFPIMCNQLISGVVFGSAITTTNKAANVNLFDYLRPAGGVGLRFLFNKKAKMNMSIDYAFGQNSSGFYFGASEVF</sequence>
<accession>A0A9E2SDX4</accession>
<organism evidence="5 6">
    <name type="scientific">Pinibacter aurantiacus</name>
    <dbReference type="NCBI Taxonomy" id="2851599"/>
    <lineage>
        <taxon>Bacteria</taxon>
        <taxon>Pseudomonadati</taxon>
        <taxon>Bacteroidota</taxon>
        <taxon>Chitinophagia</taxon>
        <taxon>Chitinophagales</taxon>
        <taxon>Chitinophagaceae</taxon>
        <taxon>Pinibacter</taxon>
    </lineage>
</organism>
<dbReference type="GO" id="GO:0019867">
    <property type="term" value="C:outer membrane"/>
    <property type="evidence" value="ECO:0007669"/>
    <property type="project" value="InterPro"/>
</dbReference>
<dbReference type="Pfam" id="PF01103">
    <property type="entry name" value="Omp85"/>
    <property type="match status" value="1"/>
</dbReference>
<gene>
    <name evidence="5" type="ORF">KTO63_20925</name>
</gene>
<evidence type="ECO:0000256" key="1">
    <source>
        <dbReference type="ARBA" id="ARBA00004370"/>
    </source>
</evidence>
<name>A0A9E2SDX4_9BACT</name>
<keyword evidence="3" id="KW-0812">Transmembrane</keyword>
<evidence type="ECO:0000256" key="2">
    <source>
        <dbReference type="ARBA" id="ARBA00023136"/>
    </source>
</evidence>
<evidence type="ECO:0000259" key="4">
    <source>
        <dbReference type="Pfam" id="PF01103"/>
    </source>
</evidence>
<dbReference type="EMBL" id="JAHSPG010000015">
    <property type="protein sequence ID" value="MBV4359647.1"/>
    <property type="molecule type" value="Genomic_DNA"/>
</dbReference>
<proteinExistence type="predicted"/>
<protein>
    <submittedName>
        <fullName evidence="5">BamA/TamA family outer membrane protein</fullName>
    </submittedName>
</protein>
<dbReference type="AlphaFoldDB" id="A0A9E2SDX4"/>
<evidence type="ECO:0000256" key="3">
    <source>
        <dbReference type="SAM" id="Phobius"/>
    </source>
</evidence>
<keyword evidence="2 3" id="KW-0472">Membrane</keyword>
<keyword evidence="6" id="KW-1185">Reference proteome</keyword>
<reference evidence="5" key="1">
    <citation type="submission" date="2021-06" db="EMBL/GenBank/DDBJ databases">
        <authorList>
            <person name="Huq M.A."/>
        </authorList>
    </citation>
    <scope>NUCLEOTIDE SEQUENCE</scope>
    <source>
        <strain evidence="5">MAH-26</strain>
    </source>
</reference>
<comment type="caution">
    <text evidence="5">The sequence shown here is derived from an EMBL/GenBank/DDBJ whole genome shotgun (WGS) entry which is preliminary data.</text>
</comment>
<feature type="domain" description="Bacterial surface antigen (D15)" evidence="4">
    <location>
        <begin position="252"/>
        <end position="450"/>
    </location>
</feature>